<name>A0A915EC92_9BILA</name>
<dbReference type="Proteomes" id="UP000887574">
    <property type="component" value="Unplaced"/>
</dbReference>
<protein>
    <submittedName>
        <fullName evidence="2">Uncharacterized protein</fullName>
    </submittedName>
</protein>
<sequence>MSHSGCCIIKSANWICSDVGEESPGTVCSNGLMLNTNVYGLRTSKFLVYCYNVKVVGVTQTGTLFDFTEVAFFAEKIERRGNCLDVITELKNLKSLTSLLVKSLTALQ</sequence>
<dbReference type="AlphaFoldDB" id="A0A915EC92"/>
<evidence type="ECO:0000313" key="2">
    <source>
        <dbReference type="WBParaSite" id="jg4623"/>
    </source>
</evidence>
<reference evidence="2" key="1">
    <citation type="submission" date="2022-11" db="UniProtKB">
        <authorList>
            <consortium name="WormBaseParasite"/>
        </authorList>
    </citation>
    <scope>IDENTIFICATION</scope>
</reference>
<accession>A0A915EC92</accession>
<proteinExistence type="predicted"/>
<evidence type="ECO:0000313" key="1">
    <source>
        <dbReference type="Proteomes" id="UP000887574"/>
    </source>
</evidence>
<keyword evidence="1" id="KW-1185">Reference proteome</keyword>
<organism evidence="1 2">
    <name type="scientific">Ditylenchus dipsaci</name>
    <dbReference type="NCBI Taxonomy" id="166011"/>
    <lineage>
        <taxon>Eukaryota</taxon>
        <taxon>Metazoa</taxon>
        <taxon>Ecdysozoa</taxon>
        <taxon>Nematoda</taxon>
        <taxon>Chromadorea</taxon>
        <taxon>Rhabditida</taxon>
        <taxon>Tylenchina</taxon>
        <taxon>Tylenchomorpha</taxon>
        <taxon>Sphaerularioidea</taxon>
        <taxon>Anguinidae</taxon>
        <taxon>Anguininae</taxon>
        <taxon>Ditylenchus</taxon>
    </lineage>
</organism>
<dbReference type="WBParaSite" id="jg4623">
    <property type="protein sequence ID" value="jg4623"/>
    <property type="gene ID" value="jg4623"/>
</dbReference>